<dbReference type="GO" id="GO:0003677">
    <property type="term" value="F:DNA binding"/>
    <property type="evidence" value="ECO:0007669"/>
    <property type="project" value="UniProtKB-KW"/>
</dbReference>
<dbReference type="GeneID" id="66910658"/>
<sequence>MSDLFPARLREARDRRGLTQAELGKEASLPSTTISHFESGSRKPSFDNLRRLTKVLGVSTDYLMGLVDSPDDMAAASRIARHLGQATEDDIKMLEAVAKSLADTRKRDG</sequence>
<dbReference type="GO" id="GO:0005829">
    <property type="term" value="C:cytosol"/>
    <property type="evidence" value="ECO:0007669"/>
    <property type="project" value="TreeGrafter"/>
</dbReference>
<evidence type="ECO:0000313" key="3">
    <source>
        <dbReference type="EMBL" id="CEG15762.1"/>
    </source>
</evidence>
<dbReference type="GO" id="GO:0003700">
    <property type="term" value="F:DNA-binding transcription factor activity"/>
    <property type="evidence" value="ECO:0007669"/>
    <property type="project" value="TreeGrafter"/>
</dbReference>
<dbReference type="RefSeq" id="WP_011050952.1">
    <property type="nucleotide sequence ID" value="NZ_CAVLHM010000011.1"/>
</dbReference>
<proteinExistence type="predicted"/>
<dbReference type="EMBL" id="CCXZ01000113">
    <property type="protein sequence ID" value="CEG15762.1"/>
    <property type="molecule type" value="Genomic_DNA"/>
</dbReference>
<organism evidence="3 5">
    <name type="scientific">Xanthomonas citri pv. citri</name>
    <dbReference type="NCBI Taxonomy" id="611301"/>
    <lineage>
        <taxon>Bacteria</taxon>
        <taxon>Pseudomonadati</taxon>
        <taxon>Pseudomonadota</taxon>
        <taxon>Gammaproteobacteria</taxon>
        <taxon>Lysobacterales</taxon>
        <taxon>Lysobacteraceae</taxon>
        <taxon>Xanthomonas</taxon>
    </lineage>
</organism>
<evidence type="ECO:0000259" key="2">
    <source>
        <dbReference type="PROSITE" id="PS50943"/>
    </source>
</evidence>
<comment type="caution">
    <text evidence="3">The sequence shown here is derived from an EMBL/GenBank/DDBJ whole genome shotgun (WGS) entry which is preliminary data.</text>
</comment>
<dbReference type="Proteomes" id="UP000052230">
    <property type="component" value="Unassembled WGS sequence"/>
</dbReference>
<dbReference type="AlphaFoldDB" id="A0A0U5FBQ8"/>
<evidence type="ECO:0000313" key="5">
    <source>
        <dbReference type="Proteomes" id="UP000052230"/>
    </source>
</evidence>
<dbReference type="Pfam" id="PF01381">
    <property type="entry name" value="HTH_3"/>
    <property type="match status" value="1"/>
</dbReference>
<dbReference type="CDD" id="cd00093">
    <property type="entry name" value="HTH_XRE"/>
    <property type="match status" value="1"/>
</dbReference>
<dbReference type="PANTHER" id="PTHR46797">
    <property type="entry name" value="HTH-TYPE TRANSCRIPTIONAL REGULATOR"/>
    <property type="match status" value="1"/>
</dbReference>
<accession>A0A0U5FBQ8</accession>
<keyword evidence="5" id="KW-1185">Reference proteome</keyword>
<dbReference type="InterPro" id="IPR050807">
    <property type="entry name" value="TransReg_Diox_bact_type"/>
</dbReference>
<dbReference type="Gene3D" id="1.10.260.40">
    <property type="entry name" value="lambda repressor-like DNA-binding domains"/>
    <property type="match status" value="1"/>
</dbReference>
<dbReference type="PATRIC" id="fig|434928.28.peg.1665"/>
<dbReference type="PANTHER" id="PTHR46797:SF1">
    <property type="entry name" value="METHYLPHOSPHONATE SYNTHASE"/>
    <property type="match status" value="1"/>
</dbReference>
<gene>
    <name evidence="4" type="ORF">GUH15_16955</name>
    <name evidence="3" type="ORF">XAC3562_210226</name>
</gene>
<dbReference type="InterPro" id="IPR010982">
    <property type="entry name" value="Lambda_DNA-bd_dom_sf"/>
</dbReference>
<reference evidence="4" key="2">
    <citation type="submission" date="2020-01" db="EMBL/GenBank/DDBJ databases">
        <authorList>
            <person name="Richard D."/>
        </authorList>
    </citation>
    <scope>NUCLEOTIDE SEQUENCE</scope>
    <source>
        <strain evidence="4">JP541</strain>
    </source>
</reference>
<dbReference type="EMBL" id="JAABFR010001269">
    <property type="protein sequence ID" value="MBD4337712.1"/>
    <property type="molecule type" value="Genomic_DNA"/>
</dbReference>
<reference evidence="3 5" key="1">
    <citation type="submission" date="2014-09" db="EMBL/GenBank/DDBJ databases">
        <authorList>
            <person name="Regsiter A."/>
        </authorList>
    </citation>
    <scope>NUCLEOTIDE SEQUENCE [LARGE SCALE GENOMIC DNA]</scope>
</reference>
<name>A0A0U5FBQ8_XANCI</name>
<keyword evidence="1" id="KW-0238">DNA-binding</keyword>
<evidence type="ECO:0000313" key="4">
    <source>
        <dbReference type="EMBL" id="MBD4337712.1"/>
    </source>
</evidence>
<evidence type="ECO:0000256" key="1">
    <source>
        <dbReference type="ARBA" id="ARBA00023125"/>
    </source>
</evidence>
<dbReference type="SUPFAM" id="SSF47413">
    <property type="entry name" value="lambda repressor-like DNA-binding domains"/>
    <property type="match status" value="1"/>
</dbReference>
<dbReference type="InterPro" id="IPR001387">
    <property type="entry name" value="Cro/C1-type_HTH"/>
</dbReference>
<dbReference type="PROSITE" id="PS50943">
    <property type="entry name" value="HTH_CROC1"/>
    <property type="match status" value="1"/>
</dbReference>
<dbReference type="OMA" id="GMNETAQ"/>
<dbReference type="SMART" id="SM00530">
    <property type="entry name" value="HTH_XRE"/>
    <property type="match status" value="1"/>
</dbReference>
<protein>
    <submittedName>
        <fullName evidence="4">Helix-turn-helix domain-containing protein</fullName>
    </submittedName>
    <submittedName>
        <fullName evidence="3">Transcriptional regulator</fullName>
    </submittedName>
</protein>
<dbReference type="Proteomes" id="UP000653002">
    <property type="component" value="Unassembled WGS sequence"/>
</dbReference>
<feature type="domain" description="HTH cro/C1-type" evidence="2">
    <location>
        <begin position="9"/>
        <end position="63"/>
    </location>
</feature>